<dbReference type="EMBL" id="UYSU01034779">
    <property type="protein sequence ID" value="VDL95055.1"/>
    <property type="molecule type" value="Genomic_DNA"/>
</dbReference>
<evidence type="ECO:0000256" key="1">
    <source>
        <dbReference type="SAM" id="MobiDB-lite"/>
    </source>
</evidence>
<protein>
    <submittedName>
        <fullName evidence="2 4">Uncharacterized protein</fullName>
    </submittedName>
</protein>
<dbReference type="Proteomes" id="UP000275846">
    <property type="component" value="Unassembled WGS sequence"/>
</dbReference>
<feature type="region of interest" description="Disordered" evidence="1">
    <location>
        <begin position="1"/>
        <end position="26"/>
    </location>
</feature>
<sequence length="125" mass="14102">MAVTERLFKDARQRQESPSHRRTDAPAPILDIIRDVDSICRDEQRRRLAQRSSLKFGALQPPDAASSNTKRDSFVIGPAPRSGRREIVVRHPASVSPGFISQLTSEVGFSLGREIPHQQVFSEYY</sequence>
<evidence type="ECO:0000313" key="2">
    <source>
        <dbReference type="EMBL" id="VDL95055.1"/>
    </source>
</evidence>
<dbReference type="AlphaFoldDB" id="A0A183SWS2"/>
<organism evidence="4">
    <name type="scientific">Schistocephalus solidus</name>
    <name type="common">Tapeworm</name>
    <dbReference type="NCBI Taxonomy" id="70667"/>
    <lineage>
        <taxon>Eukaryota</taxon>
        <taxon>Metazoa</taxon>
        <taxon>Spiralia</taxon>
        <taxon>Lophotrochozoa</taxon>
        <taxon>Platyhelminthes</taxon>
        <taxon>Cestoda</taxon>
        <taxon>Eucestoda</taxon>
        <taxon>Diphyllobothriidea</taxon>
        <taxon>Diphyllobothriidae</taxon>
        <taxon>Schistocephalus</taxon>
    </lineage>
</organism>
<proteinExistence type="predicted"/>
<feature type="region of interest" description="Disordered" evidence="1">
    <location>
        <begin position="51"/>
        <end position="81"/>
    </location>
</feature>
<evidence type="ECO:0000313" key="3">
    <source>
        <dbReference type="Proteomes" id="UP000275846"/>
    </source>
</evidence>
<gene>
    <name evidence="2" type="ORF">SSLN_LOCUS8670</name>
</gene>
<reference evidence="2 3" key="2">
    <citation type="submission" date="2018-11" db="EMBL/GenBank/DDBJ databases">
        <authorList>
            <consortium name="Pathogen Informatics"/>
        </authorList>
    </citation>
    <scope>NUCLEOTIDE SEQUENCE [LARGE SCALE GENOMIC DNA]</scope>
    <source>
        <strain evidence="2 3">NST_G2</strain>
    </source>
</reference>
<evidence type="ECO:0000313" key="4">
    <source>
        <dbReference type="WBParaSite" id="SSLN_0000900701-mRNA-1"/>
    </source>
</evidence>
<accession>A0A183SWS2</accession>
<reference evidence="4" key="1">
    <citation type="submission" date="2016-06" db="UniProtKB">
        <authorList>
            <consortium name="WormBaseParasite"/>
        </authorList>
    </citation>
    <scope>IDENTIFICATION</scope>
</reference>
<name>A0A183SWS2_SCHSO</name>
<keyword evidence="3" id="KW-1185">Reference proteome</keyword>
<dbReference type="WBParaSite" id="SSLN_0000900701-mRNA-1">
    <property type="protein sequence ID" value="SSLN_0000900701-mRNA-1"/>
    <property type="gene ID" value="SSLN_0000900701"/>
</dbReference>
<feature type="compositionally biased region" description="Basic and acidic residues" evidence="1">
    <location>
        <begin position="1"/>
        <end position="24"/>
    </location>
</feature>